<protein>
    <submittedName>
        <fullName evidence="2">Helix-turn-helix domain-containing protein</fullName>
    </submittedName>
</protein>
<feature type="domain" description="Helix-turn-helix" evidence="1">
    <location>
        <begin position="7"/>
        <end position="61"/>
    </location>
</feature>
<dbReference type="EMBL" id="JBFAUK010000005">
    <property type="protein sequence ID" value="MEV5506644.1"/>
    <property type="molecule type" value="Genomic_DNA"/>
</dbReference>
<dbReference type="InterPro" id="IPR041657">
    <property type="entry name" value="HTH_17"/>
</dbReference>
<evidence type="ECO:0000259" key="1">
    <source>
        <dbReference type="Pfam" id="PF12728"/>
    </source>
</evidence>
<comment type="caution">
    <text evidence="2">The sequence shown here is derived from an EMBL/GenBank/DDBJ whole genome shotgun (WGS) entry which is preliminary data.</text>
</comment>
<dbReference type="RefSeq" id="WP_109279704.1">
    <property type="nucleotide sequence ID" value="NZ_JBFAUK010000005.1"/>
</dbReference>
<proteinExistence type="predicted"/>
<dbReference type="Pfam" id="PF12728">
    <property type="entry name" value="HTH_17"/>
    <property type="match status" value="1"/>
</dbReference>
<name>A0ABV3JUY0_STRON</name>
<organism evidence="2 3">
    <name type="scientific">Streptomyces orinoci</name>
    <name type="common">Streptoverticillium orinoci</name>
    <dbReference type="NCBI Taxonomy" id="67339"/>
    <lineage>
        <taxon>Bacteria</taxon>
        <taxon>Bacillati</taxon>
        <taxon>Actinomycetota</taxon>
        <taxon>Actinomycetes</taxon>
        <taxon>Kitasatosporales</taxon>
        <taxon>Streptomycetaceae</taxon>
        <taxon>Streptomyces</taxon>
    </lineage>
</organism>
<evidence type="ECO:0000313" key="3">
    <source>
        <dbReference type="Proteomes" id="UP001552594"/>
    </source>
</evidence>
<accession>A0ABV3JUY0</accession>
<reference evidence="2 3" key="1">
    <citation type="submission" date="2024-06" db="EMBL/GenBank/DDBJ databases">
        <title>The Natural Products Discovery Center: Release of the First 8490 Sequenced Strains for Exploring Actinobacteria Biosynthetic Diversity.</title>
        <authorList>
            <person name="Kalkreuter E."/>
            <person name="Kautsar S.A."/>
            <person name="Yang D."/>
            <person name="Bader C.D."/>
            <person name="Teijaro C.N."/>
            <person name="Fluegel L."/>
            <person name="Davis C.M."/>
            <person name="Simpson J.R."/>
            <person name="Lauterbach L."/>
            <person name="Steele A.D."/>
            <person name="Gui C."/>
            <person name="Meng S."/>
            <person name="Li G."/>
            <person name="Viehrig K."/>
            <person name="Ye F."/>
            <person name="Su P."/>
            <person name="Kiefer A.F."/>
            <person name="Nichols A."/>
            <person name="Cepeda A.J."/>
            <person name="Yan W."/>
            <person name="Fan B."/>
            <person name="Jiang Y."/>
            <person name="Adhikari A."/>
            <person name="Zheng C.-J."/>
            <person name="Schuster L."/>
            <person name="Cowan T.M."/>
            <person name="Smanski M.J."/>
            <person name="Chevrette M.G."/>
            <person name="De Carvalho L.P.S."/>
            <person name="Shen B."/>
        </authorList>
    </citation>
    <scope>NUCLEOTIDE SEQUENCE [LARGE SCALE GENOMIC DNA]</scope>
    <source>
        <strain evidence="2 3">NPDC052347</strain>
    </source>
</reference>
<gene>
    <name evidence="2" type="ORF">AB0L16_09215</name>
</gene>
<dbReference type="Proteomes" id="UP001552594">
    <property type="component" value="Unassembled WGS sequence"/>
</dbReference>
<keyword evidence="3" id="KW-1185">Reference proteome</keyword>
<evidence type="ECO:0000313" key="2">
    <source>
        <dbReference type="EMBL" id="MEV5506644.1"/>
    </source>
</evidence>
<sequence length="62" mass="7113">MASDPILLDARETALLLNVSLSWLYRDAPKQGLRGYKLGGGRNAKIKFKKTDVLKWLEQRRI</sequence>